<evidence type="ECO:0000313" key="7">
    <source>
        <dbReference type="EMBL" id="MBB3128620.1"/>
    </source>
</evidence>
<dbReference type="CDD" id="cd01146">
    <property type="entry name" value="FhuD"/>
    <property type="match status" value="1"/>
</dbReference>
<dbReference type="InterPro" id="IPR051313">
    <property type="entry name" value="Bact_iron-sidero_bind"/>
</dbReference>
<dbReference type="InterPro" id="IPR002491">
    <property type="entry name" value="ABC_transptr_periplasmic_BD"/>
</dbReference>
<accession>A0A839TSI3</accession>
<feature type="domain" description="Fe/B12 periplasmic-binding" evidence="6">
    <location>
        <begin position="66"/>
        <end position="321"/>
    </location>
</feature>
<evidence type="ECO:0000256" key="4">
    <source>
        <dbReference type="ARBA" id="ARBA00022729"/>
    </source>
</evidence>
<gene>
    <name evidence="7" type="ORF">FHS19_003274</name>
</gene>
<evidence type="ECO:0000256" key="2">
    <source>
        <dbReference type="ARBA" id="ARBA00008814"/>
    </source>
</evidence>
<dbReference type="Pfam" id="PF01497">
    <property type="entry name" value="Peripla_BP_2"/>
    <property type="match status" value="1"/>
</dbReference>
<dbReference type="RefSeq" id="WP_183582767.1">
    <property type="nucleotide sequence ID" value="NZ_JACHXJ010000002.1"/>
</dbReference>
<keyword evidence="4 5" id="KW-0732">Signal</keyword>
<evidence type="ECO:0000256" key="5">
    <source>
        <dbReference type="SAM" id="SignalP"/>
    </source>
</evidence>
<dbReference type="GO" id="GO:0030288">
    <property type="term" value="C:outer membrane-bounded periplasmic space"/>
    <property type="evidence" value="ECO:0007669"/>
    <property type="project" value="TreeGrafter"/>
</dbReference>
<dbReference type="EMBL" id="JACHXJ010000002">
    <property type="protein sequence ID" value="MBB3128620.1"/>
    <property type="molecule type" value="Genomic_DNA"/>
</dbReference>
<dbReference type="PROSITE" id="PS51257">
    <property type="entry name" value="PROKAR_LIPOPROTEIN"/>
    <property type="match status" value="1"/>
</dbReference>
<evidence type="ECO:0000256" key="1">
    <source>
        <dbReference type="ARBA" id="ARBA00004196"/>
    </source>
</evidence>
<dbReference type="Proteomes" id="UP000517523">
    <property type="component" value="Unassembled WGS sequence"/>
</dbReference>
<dbReference type="PROSITE" id="PS50983">
    <property type="entry name" value="FE_B12_PBP"/>
    <property type="match status" value="1"/>
</dbReference>
<keyword evidence="3" id="KW-0813">Transport</keyword>
<protein>
    <submittedName>
        <fullName evidence="7">Iron complex transport system substrate-binding protein</fullName>
    </submittedName>
</protein>
<organism evidence="7 8">
    <name type="scientific">Paenibacillus rhizosphaerae</name>
    <dbReference type="NCBI Taxonomy" id="297318"/>
    <lineage>
        <taxon>Bacteria</taxon>
        <taxon>Bacillati</taxon>
        <taxon>Bacillota</taxon>
        <taxon>Bacilli</taxon>
        <taxon>Bacillales</taxon>
        <taxon>Paenibacillaceae</taxon>
        <taxon>Paenibacillus</taxon>
    </lineage>
</organism>
<comment type="similarity">
    <text evidence="2">Belongs to the bacterial solute-binding protein 8 family.</text>
</comment>
<proteinExistence type="inferred from homology"/>
<dbReference type="Gene3D" id="3.40.50.1980">
    <property type="entry name" value="Nitrogenase molybdenum iron protein domain"/>
    <property type="match status" value="2"/>
</dbReference>
<feature type="signal peptide" evidence="5">
    <location>
        <begin position="1"/>
        <end position="23"/>
    </location>
</feature>
<evidence type="ECO:0000259" key="6">
    <source>
        <dbReference type="PROSITE" id="PS50983"/>
    </source>
</evidence>
<evidence type="ECO:0000313" key="8">
    <source>
        <dbReference type="Proteomes" id="UP000517523"/>
    </source>
</evidence>
<feature type="chain" id="PRO_5039541220" evidence="5">
    <location>
        <begin position="24"/>
        <end position="324"/>
    </location>
</feature>
<name>A0A839TSI3_9BACL</name>
<dbReference type="GO" id="GO:1901678">
    <property type="term" value="P:iron coordination entity transport"/>
    <property type="evidence" value="ECO:0007669"/>
    <property type="project" value="UniProtKB-ARBA"/>
</dbReference>
<evidence type="ECO:0000256" key="3">
    <source>
        <dbReference type="ARBA" id="ARBA00022448"/>
    </source>
</evidence>
<dbReference type="SUPFAM" id="SSF53807">
    <property type="entry name" value="Helical backbone' metal receptor"/>
    <property type="match status" value="1"/>
</dbReference>
<dbReference type="PANTHER" id="PTHR30532:SF1">
    <property type="entry name" value="IRON(3+)-HYDROXAMATE-BINDING PROTEIN FHUD"/>
    <property type="match status" value="1"/>
</dbReference>
<dbReference type="PANTHER" id="PTHR30532">
    <property type="entry name" value="IRON III DICITRATE-BINDING PERIPLASMIC PROTEIN"/>
    <property type="match status" value="1"/>
</dbReference>
<sequence>MTGKKRRLLFLLLVLSAALSGCASHTTKPSASVVGNGTETAAASESKNIAVKHEWGTIELKETPQRVVTLDFSFIDTLTSLGVTPIGNAGVGTTKIPEYLQDQVTGVTDVGERKAPNLEVVQSLNPDLIIASVDRHSMIREDLTDIAPTAAFDDASLQQVLDNVHSLGTLVGKPEAAKGVIDGLKDKISMVRDQIEVAPTMVVAGFFDDDFTVWVKHSFIGSLLSEAGVNYAFDGEIANLEGKGEGATVTLERLHELNPDYILVYGDNPDKLQTNPLYQDLKAVKEHHFISVDRNLWSRGRGPIAANRILDELLAILSPQSASE</sequence>
<comment type="subcellular location">
    <subcellularLocation>
        <location evidence="1">Cell envelope</location>
    </subcellularLocation>
</comment>
<dbReference type="AlphaFoldDB" id="A0A839TSI3"/>
<reference evidence="7 8" key="1">
    <citation type="submission" date="2020-08" db="EMBL/GenBank/DDBJ databases">
        <title>Genomic Encyclopedia of Type Strains, Phase III (KMG-III): the genomes of soil and plant-associated and newly described type strains.</title>
        <authorList>
            <person name="Whitman W."/>
        </authorList>
    </citation>
    <scope>NUCLEOTIDE SEQUENCE [LARGE SCALE GENOMIC DNA]</scope>
    <source>
        <strain evidence="7 8">CECT 5831</strain>
    </source>
</reference>
<comment type="caution">
    <text evidence="7">The sequence shown here is derived from an EMBL/GenBank/DDBJ whole genome shotgun (WGS) entry which is preliminary data.</text>
</comment>